<evidence type="ECO:0000313" key="2">
    <source>
        <dbReference type="EMBL" id="KAL0473624.1"/>
    </source>
</evidence>
<evidence type="ECO:0008006" key="4">
    <source>
        <dbReference type="Google" id="ProtNLM"/>
    </source>
</evidence>
<keyword evidence="1" id="KW-0732">Signal</keyword>
<evidence type="ECO:0000256" key="1">
    <source>
        <dbReference type="SAM" id="SignalP"/>
    </source>
</evidence>
<reference evidence="2 3" key="1">
    <citation type="submission" date="2023-09" db="EMBL/GenBank/DDBJ databases">
        <title>Multi-omics analysis of a traditional fermented food reveals byproduct-associated fungal strains for waste-to-food upcycling.</title>
        <authorList>
            <consortium name="Lawrence Berkeley National Laboratory"/>
            <person name="Rekdal V.M."/>
            <person name="Villalobos-Escobedo J.M."/>
            <person name="Rodriguez-Valeron N."/>
            <person name="Garcia M.O."/>
            <person name="Vasquez D.P."/>
            <person name="Damayanti I."/>
            <person name="Sorensen P.M."/>
            <person name="Baidoo E.E."/>
            <person name="De Carvalho A.C."/>
            <person name="Riley R."/>
            <person name="Lipzen A."/>
            <person name="He G."/>
            <person name="Yan M."/>
            <person name="Haridas S."/>
            <person name="Daum C."/>
            <person name="Yoshinaga Y."/>
            <person name="Ng V."/>
            <person name="Grigoriev I.V."/>
            <person name="Munk R."/>
            <person name="Nuraida L."/>
            <person name="Wijaya C.H."/>
            <person name="Morales P.-C."/>
            <person name="Keasling J.D."/>
        </authorList>
    </citation>
    <scope>NUCLEOTIDE SEQUENCE [LARGE SCALE GENOMIC DNA]</scope>
    <source>
        <strain evidence="2 3">FGSC 2613</strain>
    </source>
</reference>
<protein>
    <recommendedName>
        <fullName evidence="4">Secreted protein</fullName>
    </recommendedName>
</protein>
<feature type="signal peptide" evidence="1">
    <location>
        <begin position="1"/>
        <end position="21"/>
    </location>
</feature>
<gene>
    <name evidence="2" type="ORF">QR685DRAFT_180726</name>
</gene>
<dbReference type="EMBL" id="JAVLET010000002">
    <property type="protein sequence ID" value="KAL0473624.1"/>
    <property type="molecule type" value="Genomic_DNA"/>
</dbReference>
<keyword evidence="3" id="KW-1185">Reference proteome</keyword>
<name>A0ABR3DLU0_NEUIN</name>
<proteinExistence type="predicted"/>
<organism evidence="2 3">
    <name type="scientific">Neurospora intermedia</name>
    <dbReference type="NCBI Taxonomy" id="5142"/>
    <lineage>
        <taxon>Eukaryota</taxon>
        <taxon>Fungi</taxon>
        <taxon>Dikarya</taxon>
        <taxon>Ascomycota</taxon>
        <taxon>Pezizomycotina</taxon>
        <taxon>Sordariomycetes</taxon>
        <taxon>Sordariomycetidae</taxon>
        <taxon>Sordariales</taxon>
        <taxon>Sordariaceae</taxon>
        <taxon>Neurospora</taxon>
    </lineage>
</organism>
<feature type="chain" id="PRO_5047325509" description="Secreted protein" evidence="1">
    <location>
        <begin position="22"/>
        <end position="118"/>
    </location>
</feature>
<sequence>MSSRLIMSSFCHFWALGVCSTRPRSGCWKVTKLGGDWTCYTSLAHVEGSKIVVRHHDRPAMSSPRCVLSAGVHHHESPTKFMYQSHGGLAHMKVDLDLRPCLCGCNFRNLAGLYLFST</sequence>
<comment type="caution">
    <text evidence="2">The sequence shown here is derived from an EMBL/GenBank/DDBJ whole genome shotgun (WGS) entry which is preliminary data.</text>
</comment>
<evidence type="ECO:0000313" key="3">
    <source>
        <dbReference type="Proteomes" id="UP001451303"/>
    </source>
</evidence>
<dbReference type="Proteomes" id="UP001451303">
    <property type="component" value="Unassembled WGS sequence"/>
</dbReference>
<accession>A0ABR3DLU0</accession>